<evidence type="ECO:0000313" key="3">
    <source>
        <dbReference type="Proteomes" id="UP000478052"/>
    </source>
</evidence>
<name>A0A6G0Y7L8_APHCR</name>
<organism evidence="2 3">
    <name type="scientific">Aphis craccivora</name>
    <name type="common">Cowpea aphid</name>
    <dbReference type="NCBI Taxonomy" id="307492"/>
    <lineage>
        <taxon>Eukaryota</taxon>
        <taxon>Metazoa</taxon>
        <taxon>Ecdysozoa</taxon>
        <taxon>Arthropoda</taxon>
        <taxon>Hexapoda</taxon>
        <taxon>Insecta</taxon>
        <taxon>Pterygota</taxon>
        <taxon>Neoptera</taxon>
        <taxon>Paraneoptera</taxon>
        <taxon>Hemiptera</taxon>
        <taxon>Sternorrhyncha</taxon>
        <taxon>Aphidomorpha</taxon>
        <taxon>Aphidoidea</taxon>
        <taxon>Aphididae</taxon>
        <taxon>Aphidini</taxon>
        <taxon>Aphis</taxon>
        <taxon>Aphis</taxon>
    </lineage>
</organism>
<gene>
    <name evidence="2" type="ORF">FWK35_00021370</name>
</gene>
<reference evidence="2 3" key="1">
    <citation type="submission" date="2019-08" db="EMBL/GenBank/DDBJ databases">
        <title>Whole genome of Aphis craccivora.</title>
        <authorList>
            <person name="Voronova N.V."/>
            <person name="Shulinski R.S."/>
            <person name="Bandarenka Y.V."/>
            <person name="Zhorov D.G."/>
            <person name="Warner D."/>
        </authorList>
    </citation>
    <scope>NUCLEOTIDE SEQUENCE [LARGE SCALE GENOMIC DNA]</scope>
    <source>
        <strain evidence="2">180601</strain>
        <tissue evidence="2">Whole Body</tissue>
    </source>
</reference>
<feature type="domain" description="MADF" evidence="1">
    <location>
        <begin position="14"/>
        <end position="78"/>
    </location>
</feature>
<dbReference type="InterPro" id="IPR006578">
    <property type="entry name" value="MADF-dom"/>
</dbReference>
<sequence length="78" mass="9199">MDPSDVIDDLDFEKLIDVVRSHPAIWNTSHLDYSDKIKKENSWNDVCKSFFKENWENLSTNDKKTAGKFNQSFIIYLI</sequence>
<dbReference type="EMBL" id="VUJU01005600">
    <property type="protein sequence ID" value="KAF0750770.1"/>
    <property type="molecule type" value="Genomic_DNA"/>
</dbReference>
<accession>A0A6G0Y7L8</accession>
<evidence type="ECO:0000313" key="2">
    <source>
        <dbReference type="EMBL" id="KAF0750770.1"/>
    </source>
</evidence>
<keyword evidence="3" id="KW-1185">Reference proteome</keyword>
<proteinExistence type="predicted"/>
<protein>
    <submittedName>
        <fullName evidence="2">MADF domain-containing protein</fullName>
    </submittedName>
</protein>
<dbReference type="OrthoDB" id="6596686at2759"/>
<comment type="caution">
    <text evidence="2">The sequence shown here is derived from an EMBL/GenBank/DDBJ whole genome shotgun (WGS) entry which is preliminary data.</text>
</comment>
<dbReference type="Pfam" id="PF10545">
    <property type="entry name" value="MADF_DNA_bdg"/>
    <property type="match status" value="1"/>
</dbReference>
<dbReference type="PROSITE" id="PS51029">
    <property type="entry name" value="MADF"/>
    <property type="match status" value="1"/>
</dbReference>
<dbReference type="Proteomes" id="UP000478052">
    <property type="component" value="Unassembled WGS sequence"/>
</dbReference>
<dbReference type="AlphaFoldDB" id="A0A6G0Y7L8"/>
<evidence type="ECO:0000259" key="1">
    <source>
        <dbReference type="PROSITE" id="PS51029"/>
    </source>
</evidence>